<name>C9ZXN9_TRYB9</name>
<accession>C9ZXN9</accession>
<protein>
    <submittedName>
        <fullName evidence="1">Uncharacterized protein</fullName>
    </submittedName>
</protein>
<dbReference type="Proteomes" id="UP000002316">
    <property type="component" value="Chromosome 9"/>
</dbReference>
<dbReference type="KEGG" id="tbg:TbgDal_IX2590"/>
<dbReference type="GeneID" id="23860253"/>
<dbReference type="AlphaFoldDB" id="C9ZXN9"/>
<dbReference type="RefSeq" id="XP_011776454.1">
    <property type="nucleotide sequence ID" value="XM_011778152.1"/>
</dbReference>
<proteinExistence type="predicted"/>
<evidence type="ECO:0000313" key="1">
    <source>
        <dbReference type="EMBL" id="CBH14184.1"/>
    </source>
</evidence>
<dbReference type="EMBL" id="FN554972">
    <property type="protein sequence ID" value="CBH14184.1"/>
    <property type="molecule type" value="Genomic_DNA"/>
</dbReference>
<organism evidence="1 2">
    <name type="scientific">Trypanosoma brucei gambiense (strain MHOM/CI/86/DAL972)</name>
    <dbReference type="NCBI Taxonomy" id="679716"/>
    <lineage>
        <taxon>Eukaryota</taxon>
        <taxon>Discoba</taxon>
        <taxon>Euglenozoa</taxon>
        <taxon>Kinetoplastea</taxon>
        <taxon>Metakinetoplastina</taxon>
        <taxon>Trypanosomatida</taxon>
        <taxon>Trypanosomatidae</taxon>
        <taxon>Trypanosoma</taxon>
    </lineage>
</organism>
<sequence length="104" mass="11907">MPHILPERWPGHNLFNLQRMSCPVLFHSQQYIPSQPLPTSVVFNPMCGLGKRTVVLMYGGFMTQIMNHKLCFILVAPTNVRRLVLATLVKIIRVFFPFLSARAL</sequence>
<gene>
    <name evidence="1" type="ORF">TbgDal_IX2590</name>
</gene>
<reference evidence="2" key="1">
    <citation type="journal article" date="2010" name="PLoS Negl. Trop. Dis.">
        <title>The genome sequence of Trypanosoma brucei gambiense, causative agent of chronic human african trypanosomiasis.</title>
        <authorList>
            <person name="Jackson A.P."/>
            <person name="Sanders M."/>
            <person name="Berry A."/>
            <person name="McQuillan J."/>
            <person name="Aslett M.A."/>
            <person name="Quail M.A."/>
            <person name="Chukualim B."/>
            <person name="Capewell P."/>
            <person name="MacLeod A."/>
            <person name="Melville S.E."/>
            <person name="Gibson W."/>
            <person name="Barry J.D."/>
            <person name="Berriman M."/>
            <person name="Hertz-Fowler C."/>
        </authorList>
    </citation>
    <scope>NUCLEOTIDE SEQUENCE [LARGE SCALE GENOMIC DNA]</scope>
    <source>
        <strain evidence="2">MHOM/CI/86/DAL972</strain>
    </source>
</reference>
<evidence type="ECO:0000313" key="2">
    <source>
        <dbReference type="Proteomes" id="UP000002316"/>
    </source>
</evidence>